<sequence>MTRLQKSLGFFLLFSCLVTKSSTLKCYNTGMQTDNCEAIDLWCIKFINGSDITRGCANTYDFCSDEDPGCYPEREENGVTQKWCCCSKNMCNSVSSHSIFLTLFTFLSTFWVFS</sequence>
<feature type="chain" id="PRO_5009309224" evidence="2">
    <location>
        <begin position="24"/>
        <end position="114"/>
    </location>
</feature>
<reference evidence="4" key="1">
    <citation type="submission" date="2016-11" db="UniProtKB">
        <authorList>
            <consortium name="WormBaseParasite"/>
        </authorList>
    </citation>
    <scope>IDENTIFICATION</scope>
</reference>
<dbReference type="AlphaFoldDB" id="A0A1I7UN34"/>
<organism evidence="3 4">
    <name type="scientific">Caenorhabditis tropicalis</name>
    <dbReference type="NCBI Taxonomy" id="1561998"/>
    <lineage>
        <taxon>Eukaryota</taxon>
        <taxon>Metazoa</taxon>
        <taxon>Ecdysozoa</taxon>
        <taxon>Nematoda</taxon>
        <taxon>Chromadorea</taxon>
        <taxon>Rhabditida</taxon>
        <taxon>Rhabditina</taxon>
        <taxon>Rhabditomorpha</taxon>
        <taxon>Rhabditoidea</taxon>
        <taxon>Rhabditidae</taxon>
        <taxon>Peloderinae</taxon>
        <taxon>Caenorhabditis</taxon>
    </lineage>
</organism>
<evidence type="ECO:0000256" key="2">
    <source>
        <dbReference type="SAM" id="SignalP"/>
    </source>
</evidence>
<name>A0A1I7UN34_9PELO</name>
<proteinExistence type="predicted"/>
<protein>
    <submittedName>
        <fullName evidence="4">Activin_recp domain-containing protein</fullName>
    </submittedName>
</protein>
<dbReference type="eggNOG" id="ENOG502TIZ0">
    <property type="taxonomic scope" value="Eukaryota"/>
</dbReference>
<dbReference type="Proteomes" id="UP000095282">
    <property type="component" value="Unplaced"/>
</dbReference>
<keyword evidence="1" id="KW-0812">Transmembrane</keyword>
<dbReference type="WBParaSite" id="Csp11.Scaffold630.g17627.t1">
    <property type="protein sequence ID" value="Csp11.Scaffold630.g17627.t1"/>
    <property type="gene ID" value="Csp11.Scaffold630.g17627"/>
</dbReference>
<keyword evidence="2" id="KW-0732">Signal</keyword>
<keyword evidence="1" id="KW-1133">Transmembrane helix</keyword>
<accession>A0A1I7UN34</accession>
<keyword evidence="3" id="KW-1185">Reference proteome</keyword>
<keyword evidence="1" id="KW-0472">Membrane</keyword>
<feature type="signal peptide" evidence="2">
    <location>
        <begin position="1"/>
        <end position="23"/>
    </location>
</feature>
<feature type="transmembrane region" description="Helical" evidence="1">
    <location>
        <begin position="94"/>
        <end position="113"/>
    </location>
</feature>
<evidence type="ECO:0000313" key="4">
    <source>
        <dbReference type="WBParaSite" id="Csp11.Scaffold630.g17627.t1"/>
    </source>
</evidence>
<evidence type="ECO:0000256" key="1">
    <source>
        <dbReference type="SAM" id="Phobius"/>
    </source>
</evidence>
<evidence type="ECO:0000313" key="3">
    <source>
        <dbReference type="Proteomes" id="UP000095282"/>
    </source>
</evidence>